<dbReference type="EMBL" id="CP018477">
    <property type="protein sequence ID" value="ASV73177.1"/>
    <property type="molecule type" value="Genomic_DNA"/>
</dbReference>
<dbReference type="InterPro" id="IPR001910">
    <property type="entry name" value="Inosine/uridine_hydrolase_dom"/>
</dbReference>
<protein>
    <submittedName>
        <fullName evidence="4">Inosine-uridine preferring nucleoside hydrolase</fullName>
        <ecNumber evidence="4">3.2.2.1</ecNumber>
    </submittedName>
</protein>
<gene>
    <name evidence="4" type="ORF">THTE_0575</name>
</gene>
<evidence type="ECO:0000313" key="5">
    <source>
        <dbReference type="Proteomes" id="UP000215086"/>
    </source>
</evidence>
<feature type="domain" description="Inosine/uridine-preferring nucleoside hydrolase" evidence="3">
    <location>
        <begin position="5"/>
        <end position="299"/>
    </location>
</feature>
<dbReference type="PANTHER" id="PTHR12304">
    <property type="entry name" value="INOSINE-URIDINE PREFERRING NUCLEOSIDE HYDROLASE"/>
    <property type="match status" value="1"/>
</dbReference>
<dbReference type="Pfam" id="PF01156">
    <property type="entry name" value="IU_nuc_hydro"/>
    <property type="match status" value="1"/>
</dbReference>
<proteinExistence type="predicted"/>
<reference evidence="4 5" key="1">
    <citation type="journal article" name="Front. Microbiol.">
        <title>Sugar Metabolism of the First Thermophilic Planctomycete Thermogutta terrifontis: Comparative Genomic and Transcriptomic Approaches.</title>
        <authorList>
            <person name="Elcheninov A.G."/>
            <person name="Menzel P."/>
            <person name="Gudbergsdottir S.R."/>
            <person name="Slesarev A.I."/>
            <person name="Kadnikov V.V."/>
            <person name="Krogh A."/>
            <person name="Bonch-Osmolovskaya E.A."/>
            <person name="Peng X."/>
            <person name="Kublanov I.V."/>
        </authorList>
    </citation>
    <scope>NUCLEOTIDE SEQUENCE [LARGE SCALE GENOMIC DNA]</scope>
    <source>
        <strain evidence="4 5">R1</strain>
    </source>
</reference>
<dbReference type="Gene3D" id="3.90.245.10">
    <property type="entry name" value="Ribonucleoside hydrolase-like"/>
    <property type="match status" value="1"/>
</dbReference>
<keyword evidence="1 4" id="KW-0378">Hydrolase</keyword>
<accession>A0A286RB54</accession>
<dbReference type="InterPro" id="IPR036452">
    <property type="entry name" value="Ribo_hydro-like"/>
</dbReference>
<dbReference type="SUPFAM" id="SSF53590">
    <property type="entry name" value="Nucleoside hydrolase"/>
    <property type="match status" value="1"/>
</dbReference>
<dbReference type="RefSeq" id="WP_095413866.1">
    <property type="nucleotide sequence ID" value="NZ_CP018477.1"/>
</dbReference>
<dbReference type="GO" id="GO:0008477">
    <property type="term" value="F:purine nucleosidase activity"/>
    <property type="evidence" value="ECO:0007669"/>
    <property type="project" value="UniProtKB-EC"/>
</dbReference>
<dbReference type="OrthoDB" id="9797882at2"/>
<dbReference type="Proteomes" id="UP000215086">
    <property type="component" value="Chromosome"/>
</dbReference>
<dbReference type="AlphaFoldDB" id="A0A286RB54"/>
<dbReference type="KEGG" id="ttf:THTE_0575"/>
<evidence type="ECO:0000256" key="2">
    <source>
        <dbReference type="ARBA" id="ARBA00023295"/>
    </source>
</evidence>
<evidence type="ECO:0000313" key="4">
    <source>
        <dbReference type="EMBL" id="ASV73177.1"/>
    </source>
</evidence>
<evidence type="ECO:0000259" key="3">
    <source>
        <dbReference type="Pfam" id="PF01156"/>
    </source>
</evidence>
<keyword evidence="5" id="KW-1185">Reference proteome</keyword>
<dbReference type="InterPro" id="IPR023186">
    <property type="entry name" value="IUNH"/>
</dbReference>
<keyword evidence="2 4" id="KW-0326">Glycosidase</keyword>
<name>A0A286RB54_9BACT</name>
<dbReference type="PANTHER" id="PTHR12304:SF4">
    <property type="entry name" value="URIDINE NUCLEOSIDASE"/>
    <property type="match status" value="1"/>
</dbReference>
<dbReference type="EC" id="3.2.2.1" evidence="4"/>
<dbReference type="GO" id="GO:0005829">
    <property type="term" value="C:cytosol"/>
    <property type="evidence" value="ECO:0007669"/>
    <property type="project" value="TreeGrafter"/>
</dbReference>
<dbReference type="CDD" id="cd00455">
    <property type="entry name" value="nuc_hydro"/>
    <property type="match status" value="1"/>
</dbReference>
<organism evidence="4 5">
    <name type="scientific">Thermogutta terrifontis</name>
    <dbReference type="NCBI Taxonomy" id="1331910"/>
    <lineage>
        <taxon>Bacteria</taxon>
        <taxon>Pseudomonadati</taxon>
        <taxon>Planctomycetota</taxon>
        <taxon>Planctomycetia</taxon>
        <taxon>Pirellulales</taxon>
        <taxon>Thermoguttaceae</taxon>
        <taxon>Thermogutta</taxon>
    </lineage>
</organism>
<dbReference type="GO" id="GO:0006152">
    <property type="term" value="P:purine nucleoside catabolic process"/>
    <property type="evidence" value="ECO:0007669"/>
    <property type="project" value="TreeGrafter"/>
</dbReference>
<evidence type="ECO:0000256" key="1">
    <source>
        <dbReference type="ARBA" id="ARBA00022801"/>
    </source>
</evidence>
<sequence>MSRKIIIDFDPGIDDALALCLLLFDPEWEVVAVTAVGGNVSPAVANRNVQALIAYLDPPRIPRIGVATAPDEGLPVEGRFANAVDDLRDAGLPVAELRTPHPSEKVLADEVRAAPHQVTVLALGPLTNLARAMQRDPEFPSLVHRIIIAGGAVQVPGNITPAAEFNIYCDPRAAKMVFASRAPKTLVPLDVTNRLSFSLSLLNDLPSEGTKIGALLRKILPAKFRAYRQQLGLETIHLHDTITYLAACRPDLLRYEMLAGDVESTGEITRGATIFDRRPVPAWRDNRLEVALGIDAGAMRQEFFKRLQQVAEAAGPLTSLEDE</sequence>